<comment type="caution">
    <text evidence="10">The sequence shown here is derived from an EMBL/GenBank/DDBJ whole genome shotgun (WGS) entry which is preliminary data.</text>
</comment>
<feature type="domain" description="MacB-like periplasmic core" evidence="9">
    <location>
        <begin position="26"/>
        <end position="244"/>
    </location>
</feature>
<dbReference type="GO" id="GO:0044874">
    <property type="term" value="P:lipoprotein localization to outer membrane"/>
    <property type="evidence" value="ECO:0007669"/>
    <property type="project" value="TreeGrafter"/>
</dbReference>
<evidence type="ECO:0000256" key="1">
    <source>
        <dbReference type="ARBA" id="ARBA00004651"/>
    </source>
</evidence>
<evidence type="ECO:0000256" key="2">
    <source>
        <dbReference type="ARBA" id="ARBA00005236"/>
    </source>
</evidence>
<dbReference type="PANTHER" id="PTHR30489">
    <property type="entry name" value="LIPOPROTEIN-RELEASING SYSTEM TRANSMEMBRANE PROTEIN LOLE"/>
    <property type="match status" value="1"/>
</dbReference>
<dbReference type="Pfam" id="PF02687">
    <property type="entry name" value="FtsX"/>
    <property type="match status" value="1"/>
</dbReference>
<feature type="transmembrane region" description="Helical" evidence="7">
    <location>
        <begin position="276"/>
        <end position="299"/>
    </location>
</feature>
<keyword evidence="4 7" id="KW-0812">Transmembrane</keyword>
<evidence type="ECO:0000256" key="6">
    <source>
        <dbReference type="ARBA" id="ARBA00023136"/>
    </source>
</evidence>
<dbReference type="InterPro" id="IPR003838">
    <property type="entry name" value="ABC3_permease_C"/>
</dbReference>
<evidence type="ECO:0000259" key="8">
    <source>
        <dbReference type="Pfam" id="PF02687"/>
    </source>
</evidence>
<keyword evidence="3" id="KW-1003">Cell membrane</keyword>
<evidence type="ECO:0000256" key="7">
    <source>
        <dbReference type="SAM" id="Phobius"/>
    </source>
</evidence>
<feature type="transmembrane region" description="Helical" evidence="7">
    <location>
        <begin position="374"/>
        <end position="396"/>
    </location>
</feature>
<keyword evidence="11" id="KW-1185">Reference proteome</keyword>
<reference evidence="10 11" key="1">
    <citation type="submission" date="2019-11" db="EMBL/GenBank/DDBJ databases">
        <title>Pedobacter sp. HMF7056 Genome sequencing and assembly.</title>
        <authorList>
            <person name="Kang H."/>
            <person name="Kim H."/>
            <person name="Joh K."/>
        </authorList>
    </citation>
    <scope>NUCLEOTIDE SEQUENCE [LARGE SCALE GENOMIC DNA]</scope>
    <source>
        <strain evidence="10 11">HMF7056</strain>
    </source>
</reference>
<accession>A0A7K1XXM3</accession>
<feature type="domain" description="ABC3 transporter permease C-terminal" evidence="8">
    <location>
        <begin position="276"/>
        <end position="400"/>
    </location>
</feature>
<dbReference type="InterPro" id="IPR051447">
    <property type="entry name" value="Lipoprotein-release_system"/>
</dbReference>
<feature type="transmembrane region" description="Helical" evidence="7">
    <location>
        <begin position="26"/>
        <end position="45"/>
    </location>
</feature>
<evidence type="ECO:0000256" key="4">
    <source>
        <dbReference type="ARBA" id="ARBA00022692"/>
    </source>
</evidence>
<evidence type="ECO:0000256" key="3">
    <source>
        <dbReference type="ARBA" id="ARBA00022475"/>
    </source>
</evidence>
<dbReference type="Pfam" id="PF12704">
    <property type="entry name" value="MacB_PCD"/>
    <property type="match status" value="1"/>
</dbReference>
<gene>
    <name evidence="10" type="ORF">GS398_09745</name>
</gene>
<proteinExistence type="inferred from homology"/>
<evidence type="ECO:0000256" key="5">
    <source>
        <dbReference type="ARBA" id="ARBA00022989"/>
    </source>
</evidence>
<sequence>MNLPSFIARRITFQSKRTFSKLSVRIAILGIMLSLAVMILSLAVMRGFKEEIREKVRGFSGDVMVMKFDLNASLENSPVTASPESIRKIRALPAVAFIQPVANKPGIINANGEVEGVVLKGVDKTYNWDFMKKILVAGRVIDFTDSVEATKEILVSRYTAARLKLKVNDDFLMYFFRNNAPPRPRKFRIAGIYNLGVEEVDRMYVIGALPMVQRLNNWSPQQTGGYEVRIRDFDHLEEAAARVDDELGIDLKSNTIIESFPAIFQWLSLLDVNTEVILVLMIAVAVINMISALLIIILERTGMIGILKALGQTNWGIQKIFLYNAAYLIGYGLLLGNVLGIGLGLFQDRTHFFTLDQTSYYVNFIPVMLDFTDIMLLNLGTLAICLLVMLLPSTLVTRIAPVKAIAFK</sequence>
<dbReference type="InterPro" id="IPR025857">
    <property type="entry name" value="MacB_PCD"/>
</dbReference>
<dbReference type="AlphaFoldDB" id="A0A7K1XXM3"/>
<dbReference type="RefSeq" id="WP_160906572.1">
    <property type="nucleotide sequence ID" value="NZ_WVHS01000002.1"/>
</dbReference>
<keyword evidence="5 7" id="KW-1133">Transmembrane helix</keyword>
<feature type="transmembrane region" description="Helical" evidence="7">
    <location>
        <begin position="320"/>
        <end position="346"/>
    </location>
</feature>
<dbReference type="EMBL" id="WVHS01000002">
    <property type="protein sequence ID" value="MXV15587.1"/>
    <property type="molecule type" value="Genomic_DNA"/>
</dbReference>
<organism evidence="10 11">
    <name type="scientific">Hufsiella ginkgonis</name>
    <dbReference type="NCBI Taxonomy" id="2695274"/>
    <lineage>
        <taxon>Bacteria</taxon>
        <taxon>Pseudomonadati</taxon>
        <taxon>Bacteroidota</taxon>
        <taxon>Sphingobacteriia</taxon>
        <taxon>Sphingobacteriales</taxon>
        <taxon>Sphingobacteriaceae</taxon>
        <taxon>Hufsiella</taxon>
    </lineage>
</organism>
<dbReference type="GO" id="GO:0098797">
    <property type="term" value="C:plasma membrane protein complex"/>
    <property type="evidence" value="ECO:0007669"/>
    <property type="project" value="TreeGrafter"/>
</dbReference>
<comment type="similarity">
    <text evidence="2">Belongs to the ABC-4 integral membrane protein family. LolC/E subfamily.</text>
</comment>
<dbReference type="PANTHER" id="PTHR30489:SF0">
    <property type="entry name" value="LIPOPROTEIN-RELEASING SYSTEM TRANSMEMBRANE PROTEIN LOLE"/>
    <property type="match status" value="1"/>
</dbReference>
<evidence type="ECO:0000313" key="11">
    <source>
        <dbReference type="Proteomes" id="UP000451233"/>
    </source>
</evidence>
<keyword evidence="6 7" id="KW-0472">Membrane</keyword>
<name>A0A7K1XXM3_9SPHI</name>
<comment type="subcellular location">
    <subcellularLocation>
        <location evidence="1">Cell membrane</location>
        <topology evidence="1">Multi-pass membrane protein</topology>
    </subcellularLocation>
</comment>
<protein>
    <submittedName>
        <fullName evidence="10">FtsX-like permease family protein</fullName>
    </submittedName>
</protein>
<evidence type="ECO:0000313" key="10">
    <source>
        <dbReference type="EMBL" id="MXV15587.1"/>
    </source>
</evidence>
<dbReference type="Proteomes" id="UP000451233">
    <property type="component" value="Unassembled WGS sequence"/>
</dbReference>
<evidence type="ECO:0000259" key="9">
    <source>
        <dbReference type="Pfam" id="PF12704"/>
    </source>
</evidence>